<dbReference type="Pfam" id="PF20815">
    <property type="entry name" value="GIY_YIG_2"/>
    <property type="match status" value="1"/>
</dbReference>
<name>A0A084JAP7_9CLOT</name>
<keyword evidence="3" id="KW-1185">Reference proteome</keyword>
<feature type="domain" description="GIY-YIG catalytic" evidence="1">
    <location>
        <begin position="28"/>
        <end position="179"/>
    </location>
</feature>
<dbReference type="AlphaFoldDB" id="A0A084JAP7"/>
<evidence type="ECO:0000313" key="2">
    <source>
        <dbReference type="EMBL" id="KEZ86031.1"/>
    </source>
</evidence>
<dbReference type="InterPro" id="IPR049311">
    <property type="entry name" value="GIY_YIG_cat"/>
</dbReference>
<dbReference type="RefSeq" id="WP_051824056.1">
    <property type="nucleotide sequence ID" value="NZ_JPMD01000027.1"/>
</dbReference>
<evidence type="ECO:0000259" key="1">
    <source>
        <dbReference type="Pfam" id="PF20815"/>
    </source>
</evidence>
<comment type="caution">
    <text evidence="2">The sequence shown here is derived from an EMBL/GenBank/DDBJ whole genome shotgun (WGS) entry which is preliminary data.</text>
</comment>
<organism evidence="2 3">
    <name type="scientific">Clostridium sulfidigenes</name>
    <dbReference type="NCBI Taxonomy" id="318464"/>
    <lineage>
        <taxon>Bacteria</taxon>
        <taxon>Bacillati</taxon>
        <taxon>Bacillota</taxon>
        <taxon>Clostridia</taxon>
        <taxon>Eubacteriales</taxon>
        <taxon>Clostridiaceae</taxon>
        <taxon>Clostridium</taxon>
    </lineage>
</organism>
<protein>
    <recommendedName>
        <fullName evidence="1">GIY-YIG catalytic domain-containing protein</fullName>
    </recommendedName>
</protein>
<sequence>MKELLTKLLENTFIPIIDMLTKLPDAAGAYLICAKNIDVLPARMKELEYSYVNGLPVIYLGIAGRPTSKVKSIRKWDYRNHFNGKARSSTLRKSLGVLFGFEKEYESETNNLKYKFIYEHEEKLSKWMKDNLIMYFVTIDNPMEFEIYLINTYEPPLNLKDNKSEKNRVFREELSKLRTR</sequence>
<dbReference type="STRING" id="318464.IO99_11675"/>
<evidence type="ECO:0000313" key="3">
    <source>
        <dbReference type="Proteomes" id="UP000028542"/>
    </source>
</evidence>
<dbReference type="eggNOG" id="ENOG5030I9I">
    <property type="taxonomic scope" value="Bacteria"/>
</dbReference>
<gene>
    <name evidence="2" type="ORF">IO99_11675</name>
</gene>
<proteinExistence type="predicted"/>
<accession>A0A084JAP7</accession>
<dbReference type="Proteomes" id="UP000028542">
    <property type="component" value="Unassembled WGS sequence"/>
</dbReference>
<reference evidence="2 3" key="1">
    <citation type="submission" date="2014-07" db="EMBL/GenBank/DDBJ databases">
        <title>Draft genome of Clostridium sulfidigenes 113A isolated from sediments associated with methane hydrate from Krishna Godavari basin.</title>
        <authorList>
            <person name="Honkalas V.S."/>
            <person name="Dabir A.P."/>
            <person name="Arora P."/>
            <person name="Dhakephalkar P.K."/>
        </authorList>
    </citation>
    <scope>NUCLEOTIDE SEQUENCE [LARGE SCALE GENOMIC DNA]</scope>
    <source>
        <strain evidence="2 3">113A</strain>
    </source>
</reference>
<dbReference type="EMBL" id="JPMD01000027">
    <property type="protein sequence ID" value="KEZ86031.1"/>
    <property type="molecule type" value="Genomic_DNA"/>
</dbReference>